<dbReference type="InterPro" id="IPR001126">
    <property type="entry name" value="UmuC"/>
</dbReference>
<keyword evidence="2 11" id="KW-0808">Transferase</keyword>
<comment type="cofactor">
    <cofactor evidence="11">
        <name>Mg(2+)</name>
        <dbReference type="ChEBI" id="CHEBI:18420"/>
    </cofactor>
    <text evidence="11">Binds 2 magnesium ions per subunit.</text>
</comment>
<dbReference type="Pfam" id="PF11798">
    <property type="entry name" value="IMS_HHH"/>
    <property type="match status" value="1"/>
</dbReference>
<gene>
    <name evidence="13" type="primary">dinB</name>
    <name evidence="11" type="synonym">dbh</name>
    <name evidence="13" type="ORF">R6Y95_05725</name>
</gene>
<evidence type="ECO:0000256" key="6">
    <source>
        <dbReference type="ARBA" id="ARBA00022763"/>
    </source>
</evidence>
<dbReference type="AlphaFoldDB" id="A0ABD8A5Z0"/>
<evidence type="ECO:0000256" key="5">
    <source>
        <dbReference type="ARBA" id="ARBA00022723"/>
    </source>
</evidence>
<evidence type="ECO:0000256" key="4">
    <source>
        <dbReference type="ARBA" id="ARBA00022705"/>
    </source>
</evidence>
<dbReference type="HAMAP" id="MF_01113">
    <property type="entry name" value="DNApol_IV"/>
    <property type="match status" value="1"/>
</dbReference>
<name>A0ABD8A5Z0_9EURY</name>
<keyword evidence="5 11" id="KW-0479">Metal-binding</keyword>
<keyword evidence="11" id="KW-0963">Cytoplasm</keyword>
<evidence type="ECO:0000256" key="1">
    <source>
        <dbReference type="ARBA" id="ARBA00010945"/>
    </source>
</evidence>
<dbReference type="Gene3D" id="3.30.1490.100">
    <property type="entry name" value="DNA polymerase, Y-family, little finger domain"/>
    <property type="match status" value="1"/>
</dbReference>
<dbReference type="NCBIfam" id="NF002677">
    <property type="entry name" value="PRK02406.1"/>
    <property type="match status" value="1"/>
</dbReference>
<comment type="subunit">
    <text evidence="11">Monomer.</text>
</comment>
<dbReference type="InterPro" id="IPR024728">
    <property type="entry name" value="PolY_HhH_motif"/>
</dbReference>
<dbReference type="GO" id="GO:0003887">
    <property type="term" value="F:DNA-directed DNA polymerase activity"/>
    <property type="evidence" value="ECO:0007669"/>
    <property type="project" value="UniProtKB-UniRule"/>
</dbReference>
<feature type="binding site" evidence="11">
    <location>
        <position position="11"/>
    </location>
    <ligand>
        <name>Mg(2+)</name>
        <dbReference type="ChEBI" id="CHEBI:18420"/>
    </ligand>
</feature>
<dbReference type="Gene3D" id="3.40.1170.60">
    <property type="match status" value="1"/>
</dbReference>
<keyword evidence="3 11" id="KW-0548">Nucleotidyltransferase</keyword>
<dbReference type="Pfam" id="PF11799">
    <property type="entry name" value="IMS_C"/>
    <property type="match status" value="1"/>
</dbReference>
<dbReference type="InterPro" id="IPR043128">
    <property type="entry name" value="Rev_trsase/Diguanyl_cyclase"/>
</dbReference>
<evidence type="ECO:0000256" key="3">
    <source>
        <dbReference type="ARBA" id="ARBA00022695"/>
    </source>
</evidence>
<evidence type="ECO:0000313" key="14">
    <source>
        <dbReference type="Proteomes" id="UP001626603"/>
    </source>
</evidence>
<comment type="function">
    <text evidence="11">Poorly processive, error-prone DNA polymerase involved in untargeted mutagenesis. Copies undamaged DNA at stalled replication forks, which arise in vivo from mismatched or misaligned primer ends. These misaligned primers can be extended by PolIV. Exhibits no 3'-5' exonuclease (proofreading) activity. May be involved in translesional synthesis.</text>
</comment>
<comment type="subcellular location">
    <subcellularLocation>
        <location evidence="11">Cytoplasm</location>
    </subcellularLocation>
</comment>
<keyword evidence="4 11" id="KW-0235">DNA replication</keyword>
<dbReference type="EMBL" id="CP137641">
    <property type="protein sequence ID" value="WOX54972.1"/>
    <property type="molecule type" value="Genomic_DNA"/>
</dbReference>
<evidence type="ECO:0000256" key="11">
    <source>
        <dbReference type="HAMAP-Rule" id="MF_01113"/>
    </source>
</evidence>
<dbReference type="InterPro" id="IPR050116">
    <property type="entry name" value="DNA_polymerase-Y"/>
</dbReference>
<evidence type="ECO:0000256" key="9">
    <source>
        <dbReference type="ARBA" id="ARBA00023204"/>
    </source>
</evidence>
<evidence type="ECO:0000256" key="2">
    <source>
        <dbReference type="ARBA" id="ARBA00022679"/>
    </source>
</evidence>
<dbReference type="GO" id="GO:0006261">
    <property type="term" value="P:DNA-templated DNA replication"/>
    <property type="evidence" value="ECO:0007669"/>
    <property type="project" value="UniProtKB-UniRule"/>
</dbReference>
<dbReference type="CDD" id="cd03586">
    <property type="entry name" value="PolY_Pol_IV_kappa"/>
    <property type="match status" value="1"/>
</dbReference>
<evidence type="ECO:0000256" key="10">
    <source>
        <dbReference type="ARBA" id="ARBA00049244"/>
    </source>
</evidence>
<evidence type="ECO:0000259" key="12">
    <source>
        <dbReference type="PROSITE" id="PS50173"/>
    </source>
</evidence>
<dbReference type="SUPFAM" id="SSF100879">
    <property type="entry name" value="Lesion bypass DNA polymerase (Y-family), little finger domain"/>
    <property type="match status" value="1"/>
</dbReference>
<sequence length="373" mass="39913">MTAGRIILHVDMDSFFASIEVRRNPSLAGRPVIVGADPKGGAGRGVVSTCSYEARRYGVHSGMPISRAYDLCPHGVYLPVDRPLYSRVSGGIMALLSRHAGRIEQVSIDEAYLDVSDTGSFAAAGTLAAAIKREIREETGLTCSVGVAPGKAVAKIASDYRKPDGLTVVPPGEVAAFLAPLPVEKIPGVGKKTGEDLRKMGILTVGDLARRDVQDLITRFGRAGVLVHRLARGIDDSEVRDREECKSISRETTFEADTADPSVLSGTLTGLADDVAGTLRADGLRCRTVTVKVRYRGFQTHTRSRTLPRFTGDPETIRRAAAVLLLPFLNGEPVRLIGVRLSTLEGGRTRQTSIAEFLSYGAYPGETPDVTPG</sequence>
<dbReference type="GO" id="GO:0003677">
    <property type="term" value="F:DNA binding"/>
    <property type="evidence" value="ECO:0007669"/>
    <property type="project" value="UniProtKB-UniRule"/>
</dbReference>
<dbReference type="InterPro" id="IPR017961">
    <property type="entry name" value="DNA_pol_Y-fam_little_finger"/>
</dbReference>
<dbReference type="InterPro" id="IPR043502">
    <property type="entry name" value="DNA/RNA_pol_sf"/>
</dbReference>
<dbReference type="PROSITE" id="PS50173">
    <property type="entry name" value="UMUC"/>
    <property type="match status" value="1"/>
</dbReference>
<keyword evidence="7 11" id="KW-0460">Magnesium</keyword>
<dbReference type="GO" id="GO:0005737">
    <property type="term" value="C:cytoplasm"/>
    <property type="evidence" value="ECO:0007669"/>
    <property type="project" value="UniProtKB-SubCell"/>
</dbReference>
<feature type="active site" evidence="11">
    <location>
        <position position="110"/>
    </location>
</feature>
<dbReference type="GO" id="GO:0000287">
    <property type="term" value="F:magnesium ion binding"/>
    <property type="evidence" value="ECO:0007669"/>
    <property type="project" value="UniProtKB-UniRule"/>
</dbReference>
<dbReference type="PANTHER" id="PTHR11076:SF33">
    <property type="entry name" value="DNA POLYMERASE KAPPA"/>
    <property type="match status" value="1"/>
</dbReference>
<dbReference type="Gene3D" id="1.10.150.20">
    <property type="entry name" value="5' to 3' exonuclease, C-terminal subdomain"/>
    <property type="match status" value="1"/>
</dbReference>
<evidence type="ECO:0000256" key="8">
    <source>
        <dbReference type="ARBA" id="ARBA00022932"/>
    </source>
</evidence>
<evidence type="ECO:0000313" key="13">
    <source>
        <dbReference type="EMBL" id="WOX54972.1"/>
    </source>
</evidence>
<dbReference type="EC" id="2.7.7.7" evidence="11"/>
<dbReference type="Proteomes" id="UP001626603">
    <property type="component" value="Chromosome"/>
</dbReference>
<dbReference type="InterPro" id="IPR022880">
    <property type="entry name" value="DNApol_IV"/>
</dbReference>
<comment type="catalytic activity">
    <reaction evidence="10 11">
        <text>DNA(n) + a 2'-deoxyribonucleoside 5'-triphosphate = DNA(n+1) + diphosphate</text>
        <dbReference type="Rhea" id="RHEA:22508"/>
        <dbReference type="Rhea" id="RHEA-COMP:17339"/>
        <dbReference type="Rhea" id="RHEA-COMP:17340"/>
        <dbReference type="ChEBI" id="CHEBI:33019"/>
        <dbReference type="ChEBI" id="CHEBI:61560"/>
        <dbReference type="ChEBI" id="CHEBI:173112"/>
        <dbReference type="EC" id="2.7.7.7"/>
    </reaction>
</comment>
<dbReference type="FunFam" id="3.30.1490.100:FF:000004">
    <property type="entry name" value="DNA polymerase IV"/>
    <property type="match status" value="1"/>
</dbReference>
<keyword evidence="14" id="KW-1185">Reference proteome</keyword>
<dbReference type="GO" id="GO:0006281">
    <property type="term" value="P:DNA repair"/>
    <property type="evidence" value="ECO:0007669"/>
    <property type="project" value="UniProtKB-UniRule"/>
</dbReference>
<dbReference type="Gene3D" id="3.30.70.270">
    <property type="match status" value="1"/>
</dbReference>
<dbReference type="PANTHER" id="PTHR11076">
    <property type="entry name" value="DNA REPAIR POLYMERASE UMUC / TRANSFERASE FAMILY MEMBER"/>
    <property type="match status" value="1"/>
</dbReference>
<evidence type="ECO:0000256" key="7">
    <source>
        <dbReference type="ARBA" id="ARBA00022842"/>
    </source>
</evidence>
<dbReference type="SUPFAM" id="SSF56672">
    <property type="entry name" value="DNA/RNA polymerases"/>
    <property type="match status" value="1"/>
</dbReference>
<keyword evidence="8 11" id="KW-0239">DNA-directed DNA polymerase</keyword>
<keyword evidence="11" id="KW-0238">DNA-binding</keyword>
<comment type="similarity">
    <text evidence="1 11">Belongs to the DNA polymerase type-Y family.</text>
</comment>
<feature type="site" description="Substrate discrimination" evidence="11">
    <location>
        <position position="16"/>
    </location>
</feature>
<proteinExistence type="inferred from homology"/>
<reference evidence="13 14" key="1">
    <citation type="submission" date="2023-10" db="EMBL/GenBank/DDBJ databases">
        <title>The complete genome sequence of Methanoculleus palmolei DSM 4273.</title>
        <authorList>
            <person name="Lai S.-J."/>
            <person name="You Y.-T."/>
            <person name="Chen S.-C."/>
        </authorList>
    </citation>
    <scope>NUCLEOTIDE SEQUENCE [LARGE SCALE GENOMIC DNA]</scope>
    <source>
        <strain evidence="13 14">DSM 4273</strain>
    </source>
</reference>
<keyword evidence="6 11" id="KW-0227">DNA damage</keyword>
<keyword evidence="11" id="KW-0515">Mutator protein</keyword>
<keyword evidence="9 11" id="KW-0234">DNA repair</keyword>
<protein>
    <recommendedName>
        <fullName evidence="11">DNA polymerase IV</fullName>
        <shortName evidence="11">Pol IV</shortName>
        <ecNumber evidence="11">2.7.7.7</ecNumber>
    </recommendedName>
</protein>
<organism evidence="13 14">
    <name type="scientific">Methanoculleus palmolei</name>
    <dbReference type="NCBI Taxonomy" id="72612"/>
    <lineage>
        <taxon>Archaea</taxon>
        <taxon>Methanobacteriati</taxon>
        <taxon>Methanobacteriota</taxon>
        <taxon>Stenosarchaea group</taxon>
        <taxon>Methanomicrobia</taxon>
        <taxon>Methanomicrobiales</taxon>
        <taxon>Methanomicrobiaceae</taxon>
        <taxon>Methanoculleus</taxon>
    </lineage>
</organism>
<feature type="domain" description="UmuC" evidence="12">
    <location>
        <begin position="7"/>
        <end position="190"/>
    </location>
</feature>
<dbReference type="Pfam" id="PF00817">
    <property type="entry name" value="IMS"/>
    <property type="match status" value="1"/>
</dbReference>
<feature type="binding site" evidence="11">
    <location>
        <position position="109"/>
    </location>
    <ligand>
        <name>Mg(2+)</name>
        <dbReference type="ChEBI" id="CHEBI:18420"/>
    </ligand>
</feature>
<dbReference type="InterPro" id="IPR036775">
    <property type="entry name" value="DNA_pol_Y-fam_lit_finger_sf"/>
</dbReference>
<accession>A0ABD8A5Z0</accession>